<evidence type="ECO:0000256" key="7">
    <source>
        <dbReference type="SAM" id="MobiDB-lite"/>
    </source>
</evidence>
<evidence type="ECO:0000256" key="1">
    <source>
        <dbReference type="ARBA" id="ARBA00004651"/>
    </source>
</evidence>
<evidence type="ECO:0000256" key="8">
    <source>
        <dbReference type="SAM" id="Phobius"/>
    </source>
</evidence>
<gene>
    <name evidence="11" type="ORF">E1283_13415</name>
</gene>
<evidence type="ECO:0000256" key="3">
    <source>
        <dbReference type="ARBA" id="ARBA00022692"/>
    </source>
</evidence>
<evidence type="ECO:0000256" key="2">
    <source>
        <dbReference type="ARBA" id="ARBA00022475"/>
    </source>
</evidence>
<dbReference type="GO" id="GO:0022857">
    <property type="term" value="F:transmembrane transporter activity"/>
    <property type="evidence" value="ECO:0007669"/>
    <property type="project" value="TreeGrafter"/>
</dbReference>
<comment type="caution">
    <text evidence="11">The sequence shown here is derived from an EMBL/GenBank/DDBJ whole genome shotgun (WGS) entry which is preliminary data.</text>
</comment>
<keyword evidence="5 8" id="KW-0472">Membrane</keyword>
<evidence type="ECO:0000256" key="4">
    <source>
        <dbReference type="ARBA" id="ARBA00022989"/>
    </source>
</evidence>
<sequence length="459" mass="47771">MNFIKRAALSLRARAARTLITFGTFAVVSAMVLGGVLITSATAEAGEEAKREVGAEVSLEVDIEAMAAGGSLQAPAIGVDTVDRIGDSPLVERYNYQSFNGTRLLGGAGIVSDTPLFADAPDDYTLVHGVLDSSLLPGFADGGWRLLSGEPITAADRDRDVVLVEERLARQNGLAVGDTLTLSENDPAGDRQAEFTVGGIYRNPSDEPDPEFRQEPADRLFIPAEALSRLNPEEGPASVRSATFRLGDPATFAEFESSAREIAGPELDGFRLGLNDRAVAQMTGPLESIATTATATMWLIGVAGAGVLCLLAALAVRQRRREFGVLLAMGERRWRLVAQQATETLVVAVLAVGLVSVVAESATQRAGAALLSGEASAAQREIDSWEPPAPGSTGLGEGIDPDDAPVENADPIDEITVRLDPAALATVAGVGLGLGALATAIPAAAVLRLSPRTILTKGS</sequence>
<dbReference type="PANTHER" id="PTHR30572">
    <property type="entry name" value="MEMBRANE COMPONENT OF TRANSPORTER-RELATED"/>
    <property type="match status" value="1"/>
</dbReference>
<evidence type="ECO:0000259" key="10">
    <source>
        <dbReference type="Pfam" id="PF12704"/>
    </source>
</evidence>
<evidence type="ECO:0000256" key="6">
    <source>
        <dbReference type="ARBA" id="ARBA00038076"/>
    </source>
</evidence>
<proteinExistence type="inferred from homology"/>
<dbReference type="InterPro" id="IPR003838">
    <property type="entry name" value="ABC3_permease_C"/>
</dbReference>
<dbReference type="OrthoDB" id="9812886at2"/>
<evidence type="ECO:0000259" key="9">
    <source>
        <dbReference type="Pfam" id="PF02687"/>
    </source>
</evidence>
<dbReference type="Pfam" id="PF12704">
    <property type="entry name" value="MacB_PCD"/>
    <property type="match status" value="1"/>
</dbReference>
<organism evidence="11 12">
    <name type="scientific">Streptomyces hainanensis</name>
    <dbReference type="NCBI Taxonomy" id="402648"/>
    <lineage>
        <taxon>Bacteria</taxon>
        <taxon>Bacillati</taxon>
        <taxon>Actinomycetota</taxon>
        <taxon>Actinomycetes</taxon>
        <taxon>Kitasatosporales</taxon>
        <taxon>Streptomycetaceae</taxon>
        <taxon>Streptomyces</taxon>
    </lineage>
</organism>
<comment type="subcellular location">
    <subcellularLocation>
        <location evidence="1">Cell membrane</location>
        <topology evidence="1">Multi-pass membrane protein</topology>
    </subcellularLocation>
</comment>
<protein>
    <submittedName>
        <fullName evidence="11">ABC transporter permease</fullName>
    </submittedName>
</protein>
<feature type="domain" description="MacB-like periplasmic core" evidence="10">
    <location>
        <begin position="20"/>
        <end position="261"/>
    </location>
</feature>
<evidence type="ECO:0000256" key="5">
    <source>
        <dbReference type="ARBA" id="ARBA00023136"/>
    </source>
</evidence>
<evidence type="ECO:0000313" key="11">
    <source>
        <dbReference type="EMBL" id="TDC75143.1"/>
    </source>
</evidence>
<dbReference type="PANTHER" id="PTHR30572:SF9">
    <property type="entry name" value="ABC TRANSPORTER PERMEASE PROTEIN"/>
    <property type="match status" value="1"/>
</dbReference>
<feature type="transmembrane region" description="Helical" evidence="8">
    <location>
        <begin position="295"/>
        <end position="316"/>
    </location>
</feature>
<dbReference type="InterPro" id="IPR050250">
    <property type="entry name" value="Macrolide_Exporter_MacB"/>
</dbReference>
<dbReference type="InterPro" id="IPR025857">
    <property type="entry name" value="MacB_PCD"/>
</dbReference>
<feature type="transmembrane region" description="Helical" evidence="8">
    <location>
        <begin position="422"/>
        <end position="447"/>
    </location>
</feature>
<dbReference type="Proteomes" id="UP000295345">
    <property type="component" value="Unassembled WGS sequence"/>
</dbReference>
<dbReference type="RefSeq" id="WP_132818237.1">
    <property type="nucleotide sequence ID" value="NZ_SMKI01000118.1"/>
</dbReference>
<dbReference type="GO" id="GO:0005886">
    <property type="term" value="C:plasma membrane"/>
    <property type="evidence" value="ECO:0007669"/>
    <property type="project" value="UniProtKB-SubCell"/>
</dbReference>
<keyword evidence="12" id="KW-1185">Reference proteome</keyword>
<dbReference type="AlphaFoldDB" id="A0A4R4TJD6"/>
<feature type="transmembrane region" description="Helical" evidence="8">
    <location>
        <begin position="336"/>
        <end position="359"/>
    </location>
</feature>
<accession>A0A4R4TJD6</accession>
<reference evidence="11 12" key="1">
    <citation type="submission" date="2019-03" db="EMBL/GenBank/DDBJ databases">
        <title>Draft genome sequences of novel Actinobacteria.</title>
        <authorList>
            <person name="Sahin N."/>
            <person name="Ay H."/>
            <person name="Saygin H."/>
        </authorList>
    </citation>
    <scope>NUCLEOTIDE SEQUENCE [LARGE SCALE GENOMIC DNA]</scope>
    <source>
        <strain evidence="11 12">DSM 41900</strain>
    </source>
</reference>
<feature type="domain" description="ABC3 transporter permease C-terminal" evidence="9">
    <location>
        <begin position="297"/>
        <end position="366"/>
    </location>
</feature>
<keyword evidence="2" id="KW-1003">Cell membrane</keyword>
<comment type="similarity">
    <text evidence="6">Belongs to the ABC-4 integral membrane protein family.</text>
</comment>
<dbReference type="Pfam" id="PF02687">
    <property type="entry name" value="FtsX"/>
    <property type="match status" value="1"/>
</dbReference>
<name>A0A4R4TJD6_9ACTN</name>
<keyword evidence="3 8" id="KW-0812">Transmembrane</keyword>
<dbReference type="EMBL" id="SMKI01000118">
    <property type="protein sequence ID" value="TDC75143.1"/>
    <property type="molecule type" value="Genomic_DNA"/>
</dbReference>
<keyword evidence="4 8" id="KW-1133">Transmembrane helix</keyword>
<evidence type="ECO:0000313" key="12">
    <source>
        <dbReference type="Proteomes" id="UP000295345"/>
    </source>
</evidence>
<feature type="region of interest" description="Disordered" evidence="7">
    <location>
        <begin position="380"/>
        <end position="407"/>
    </location>
</feature>